<proteinExistence type="predicted"/>
<dbReference type="PANTHER" id="PTHR46695">
    <property type="entry name" value="ZINC FINGER CCCH DOMAIN-CONTAINING PROTEIN 44-RELATED"/>
    <property type="match status" value="1"/>
</dbReference>
<dbReference type="EMBL" id="JAPFFI010000014">
    <property type="protein sequence ID" value="KAJ6367203.1"/>
    <property type="molecule type" value="Genomic_DNA"/>
</dbReference>
<evidence type="ECO:0000256" key="1">
    <source>
        <dbReference type="SAM" id="MobiDB-lite"/>
    </source>
</evidence>
<dbReference type="SUPFAM" id="SSF55277">
    <property type="entry name" value="GYF domain"/>
    <property type="match status" value="1"/>
</dbReference>
<organism evidence="3 4">
    <name type="scientific">Salix suchowensis</name>
    <dbReference type="NCBI Taxonomy" id="1278906"/>
    <lineage>
        <taxon>Eukaryota</taxon>
        <taxon>Viridiplantae</taxon>
        <taxon>Streptophyta</taxon>
        <taxon>Embryophyta</taxon>
        <taxon>Tracheophyta</taxon>
        <taxon>Spermatophyta</taxon>
        <taxon>Magnoliopsida</taxon>
        <taxon>eudicotyledons</taxon>
        <taxon>Gunneridae</taxon>
        <taxon>Pentapetalae</taxon>
        <taxon>rosids</taxon>
        <taxon>fabids</taxon>
        <taxon>Malpighiales</taxon>
        <taxon>Salicaceae</taxon>
        <taxon>Saliceae</taxon>
        <taxon>Salix</taxon>
    </lineage>
</organism>
<name>A0ABQ9B1V1_9ROSI</name>
<comment type="caution">
    <text evidence="3">The sequence shown here is derived from an EMBL/GenBank/DDBJ whole genome shotgun (WGS) entry which is preliminary data.</text>
</comment>
<sequence length="276" mass="31257">MVHERVTKSMQTQGGEQTGLNSQNASKNWVASTGSMTDDWKSQSIVQCGSYSGVVSLNLPPPQLVDDMETDKLWHYQDPTGKTQGPFAMAQLRKWSTSGLFPQDLRVWKINEKPNDSILLTDVLVGRFHKEPALPDNSYLLAQEAIAASDKDKRHGFDLHQSTDGSLLDKKNMDHWKSVQNDASVNCNDNEALLKKAMHCAPILQVGLQVQMPSFLTMDRLNLLYNSWNCPRAASLGLINLRCAVHFPHFHLLESLVKLHHLRERKNMRMKNRVMI</sequence>
<feature type="domain" description="GYF" evidence="2">
    <location>
        <begin position="71"/>
        <end position="125"/>
    </location>
</feature>
<dbReference type="CDD" id="cd00072">
    <property type="entry name" value="GYF"/>
    <property type="match status" value="1"/>
</dbReference>
<feature type="region of interest" description="Disordered" evidence="1">
    <location>
        <begin position="1"/>
        <end position="34"/>
    </location>
</feature>
<dbReference type="Proteomes" id="UP001141253">
    <property type="component" value="Chromosome 7"/>
</dbReference>
<reference evidence="3" key="2">
    <citation type="journal article" date="2023" name="Int. J. Mol. Sci.">
        <title>De Novo Assembly and Annotation of 11 Diverse Shrub Willow (Salix) Genomes Reveals Novel Gene Organization in Sex-Linked Regions.</title>
        <authorList>
            <person name="Hyden B."/>
            <person name="Feng K."/>
            <person name="Yates T.B."/>
            <person name="Jawdy S."/>
            <person name="Cereghino C."/>
            <person name="Smart L.B."/>
            <person name="Muchero W."/>
        </authorList>
    </citation>
    <scope>NUCLEOTIDE SEQUENCE</scope>
    <source>
        <tissue evidence="3">Shoot tip</tissue>
    </source>
</reference>
<evidence type="ECO:0000259" key="2">
    <source>
        <dbReference type="PROSITE" id="PS50829"/>
    </source>
</evidence>
<evidence type="ECO:0000313" key="4">
    <source>
        <dbReference type="Proteomes" id="UP001141253"/>
    </source>
</evidence>
<dbReference type="InterPro" id="IPR035445">
    <property type="entry name" value="GYF-like_dom_sf"/>
</dbReference>
<dbReference type="Pfam" id="PF02213">
    <property type="entry name" value="GYF"/>
    <property type="match status" value="1"/>
</dbReference>
<reference evidence="3" key="1">
    <citation type="submission" date="2022-10" db="EMBL/GenBank/DDBJ databases">
        <authorList>
            <person name="Hyden B.L."/>
            <person name="Feng K."/>
            <person name="Yates T."/>
            <person name="Jawdy S."/>
            <person name="Smart L.B."/>
            <person name="Muchero W."/>
        </authorList>
    </citation>
    <scope>NUCLEOTIDE SEQUENCE</scope>
    <source>
        <tissue evidence="3">Shoot tip</tissue>
    </source>
</reference>
<dbReference type="SMART" id="SM00444">
    <property type="entry name" value="GYF"/>
    <property type="match status" value="1"/>
</dbReference>
<evidence type="ECO:0000313" key="3">
    <source>
        <dbReference type="EMBL" id="KAJ6367203.1"/>
    </source>
</evidence>
<dbReference type="PROSITE" id="PS50829">
    <property type="entry name" value="GYF"/>
    <property type="match status" value="1"/>
</dbReference>
<protein>
    <recommendedName>
        <fullName evidence="2">GYF domain-containing protein</fullName>
    </recommendedName>
</protein>
<feature type="compositionally biased region" description="Polar residues" evidence="1">
    <location>
        <begin position="8"/>
        <end position="34"/>
    </location>
</feature>
<gene>
    <name evidence="3" type="ORF">OIU77_003550</name>
</gene>
<dbReference type="PANTHER" id="PTHR46695:SF4">
    <property type="entry name" value="ZINC FINGER CCCH DOMAIN-CONTAINING PROTEIN 44"/>
    <property type="match status" value="1"/>
</dbReference>
<dbReference type="InterPro" id="IPR003169">
    <property type="entry name" value="GYF"/>
</dbReference>
<dbReference type="Gene3D" id="3.30.1490.40">
    <property type="match status" value="1"/>
</dbReference>
<accession>A0ABQ9B1V1</accession>
<keyword evidence="4" id="KW-1185">Reference proteome</keyword>